<evidence type="ECO:0000256" key="1">
    <source>
        <dbReference type="SAM" id="MobiDB-lite"/>
    </source>
</evidence>
<dbReference type="EnsemblPlants" id="MELO3C033984.2.1">
    <property type="protein sequence ID" value="MELO3C033984.2.1"/>
    <property type="gene ID" value="MELO3C033984.2"/>
</dbReference>
<dbReference type="AlphaFoldDB" id="A0A9I9EHX7"/>
<organism evidence="2">
    <name type="scientific">Cucumis melo</name>
    <name type="common">Muskmelon</name>
    <dbReference type="NCBI Taxonomy" id="3656"/>
    <lineage>
        <taxon>Eukaryota</taxon>
        <taxon>Viridiplantae</taxon>
        <taxon>Streptophyta</taxon>
        <taxon>Embryophyta</taxon>
        <taxon>Tracheophyta</taxon>
        <taxon>Spermatophyta</taxon>
        <taxon>Magnoliopsida</taxon>
        <taxon>eudicotyledons</taxon>
        <taxon>Gunneridae</taxon>
        <taxon>Pentapetalae</taxon>
        <taxon>rosids</taxon>
        <taxon>fabids</taxon>
        <taxon>Cucurbitales</taxon>
        <taxon>Cucurbitaceae</taxon>
        <taxon>Benincaseae</taxon>
        <taxon>Cucumis</taxon>
    </lineage>
</organism>
<protein>
    <submittedName>
        <fullName evidence="2">Uncharacterized protein</fullName>
    </submittedName>
</protein>
<reference evidence="2" key="1">
    <citation type="submission" date="2023-03" db="UniProtKB">
        <authorList>
            <consortium name="EnsemblPlants"/>
        </authorList>
    </citation>
    <scope>IDENTIFICATION</scope>
</reference>
<accession>A0A9I9EHX7</accession>
<dbReference type="Gramene" id="MELO3C033984.2.1">
    <property type="protein sequence ID" value="MELO3C033984.2.1"/>
    <property type="gene ID" value="MELO3C033984.2"/>
</dbReference>
<feature type="compositionally biased region" description="Low complexity" evidence="1">
    <location>
        <begin position="1"/>
        <end position="10"/>
    </location>
</feature>
<feature type="compositionally biased region" description="Basic residues" evidence="1">
    <location>
        <begin position="11"/>
        <end position="24"/>
    </location>
</feature>
<sequence length="96" mass="11163">SRSPSPFSFQSRHRRCHLAGRRRPTTPFPSSDEHLRFCDPHEPAHLKLANPLLYTFQQRSSDVSPISANFEYGLEKYVVGLMYSSESREKEHPVYL</sequence>
<name>A0A9I9EHX7_CUCME</name>
<feature type="region of interest" description="Disordered" evidence="1">
    <location>
        <begin position="1"/>
        <end position="33"/>
    </location>
</feature>
<proteinExistence type="predicted"/>
<evidence type="ECO:0000313" key="2">
    <source>
        <dbReference type="EnsemblPlants" id="MELO3C033984.2.1"/>
    </source>
</evidence>